<dbReference type="CDD" id="cd02603">
    <property type="entry name" value="HAD_sEH-N_like"/>
    <property type="match status" value="1"/>
</dbReference>
<dbReference type="RefSeq" id="WP_106659962.1">
    <property type="nucleotide sequence ID" value="NZ_PJEO01000040.1"/>
</dbReference>
<comment type="caution">
    <text evidence="1">The sequence shown here is derived from an EMBL/GenBank/DDBJ whole genome shotgun (WGS) entry which is preliminary data.</text>
</comment>
<gene>
    <name evidence="1" type="ORF">CSW08_11120</name>
</gene>
<dbReference type="InterPro" id="IPR023214">
    <property type="entry name" value="HAD_sf"/>
</dbReference>
<dbReference type="InterPro" id="IPR006439">
    <property type="entry name" value="HAD-SF_hydro_IA"/>
</dbReference>
<protein>
    <submittedName>
        <fullName evidence="1">Haloacid dehalogenase</fullName>
    </submittedName>
</protein>
<dbReference type="PANTHER" id="PTHR43611:SF3">
    <property type="entry name" value="FLAVIN MONONUCLEOTIDE HYDROLASE 1, CHLOROPLATIC"/>
    <property type="match status" value="1"/>
</dbReference>
<evidence type="ECO:0000313" key="1">
    <source>
        <dbReference type="EMBL" id="PKQ44856.1"/>
    </source>
</evidence>
<sequence length="203" mass="24289">MIKTIIFDFGNVFINLDIEGFTQNAFKHFKIDELSEEMMAFNSFYEQGLISTDEFLEFYTENFPKLSEEDLIGIWNFMLKDFPKHRLDFIKDLKQTSKYKLILLSNTNELHIEWIKKNVSFYEEFKNCFDAFYLSHDIHLRKPNRDIFEFVLNKNNLNAEDCLFVDDNKDNIKSANALHINTWHINPETEDITTLFKVKSHLF</sequence>
<dbReference type="SUPFAM" id="SSF56784">
    <property type="entry name" value="HAD-like"/>
    <property type="match status" value="1"/>
</dbReference>
<dbReference type="SFLD" id="SFLDG01129">
    <property type="entry name" value="C1.5:_HAD__Beta-PGM__Phosphata"/>
    <property type="match status" value="1"/>
</dbReference>
<dbReference type="NCBIfam" id="TIGR01549">
    <property type="entry name" value="HAD-SF-IA-v1"/>
    <property type="match status" value="1"/>
</dbReference>
<reference evidence="1 2" key="1">
    <citation type="submission" date="2017-12" db="EMBL/GenBank/DDBJ databases">
        <title>Confluentibacter flavum sp. nov., isolated from the saline lake.</title>
        <authorList>
            <person name="Yu L."/>
        </authorList>
    </citation>
    <scope>NUCLEOTIDE SEQUENCE [LARGE SCALE GENOMIC DNA]</scope>
    <source>
        <strain evidence="1 2">3B</strain>
    </source>
</reference>
<dbReference type="SFLD" id="SFLDS00003">
    <property type="entry name" value="Haloacid_Dehalogenase"/>
    <property type="match status" value="1"/>
</dbReference>
<dbReference type="Gene3D" id="1.10.150.240">
    <property type="entry name" value="Putative phosphatase, domain 2"/>
    <property type="match status" value="1"/>
</dbReference>
<dbReference type="OrthoDB" id="9797415at2"/>
<dbReference type="InterPro" id="IPR023198">
    <property type="entry name" value="PGP-like_dom2"/>
</dbReference>
<dbReference type="InterPro" id="IPR036412">
    <property type="entry name" value="HAD-like_sf"/>
</dbReference>
<dbReference type="NCBIfam" id="TIGR01509">
    <property type="entry name" value="HAD-SF-IA-v3"/>
    <property type="match status" value="1"/>
</dbReference>
<keyword evidence="2" id="KW-1185">Reference proteome</keyword>
<dbReference type="EMBL" id="PJEO01000040">
    <property type="protein sequence ID" value="PKQ44856.1"/>
    <property type="molecule type" value="Genomic_DNA"/>
</dbReference>
<dbReference type="Proteomes" id="UP000233435">
    <property type="component" value="Unassembled WGS sequence"/>
</dbReference>
<accession>A0A2N3HIR3</accession>
<organism evidence="1 2">
    <name type="scientific">Confluentibacter flavum</name>
    <dbReference type="NCBI Taxonomy" id="1909700"/>
    <lineage>
        <taxon>Bacteria</taxon>
        <taxon>Pseudomonadati</taxon>
        <taxon>Bacteroidota</taxon>
        <taxon>Flavobacteriia</taxon>
        <taxon>Flavobacteriales</taxon>
        <taxon>Flavobacteriaceae</taxon>
        <taxon>Confluentibacter</taxon>
    </lineage>
</organism>
<evidence type="ECO:0000313" key="2">
    <source>
        <dbReference type="Proteomes" id="UP000233435"/>
    </source>
</evidence>
<dbReference type="AlphaFoldDB" id="A0A2N3HIR3"/>
<dbReference type="Gene3D" id="3.40.50.1000">
    <property type="entry name" value="HAD superfamily/HAD-like"/>
    <property type="match status" value="1"/>
</dbReference>
<dbReference type="Pfam" id="PF00702">
    <property type="entry name" value="Hydrolase"/>
    <property type="match status" value="1"/>
</dbReference>
<proteinExistence type="predicted"/>
<name>A0A2N3HIR3_9FLAO</name>
<dbReference type="PANTHER" id="PTHR43611">
    <property type="entry name" value="ALPHA-D-GLUCOSE 1-PHOSPHATE PHOSPHATASE"/>
    <property type="match status" value="1"/>
</dbReference>